<dbReference type="PROSITE" id="PS00092">
    <property type="entry name" value="N6_MTASE"/>
    <property type="match status" value="1"/>
</dbReference>
<keyword evidence="1" id="KW-0963">Cytoplasm</keyword>
<name>E0XWR8_9GAMM</name>
<dbReference type="InterPro" id="IPR002052">
    <property type="entry name" value="DNA_methylase_N6_adenine_CS"/>
</dbReference>
<keyword evidence="2" id="KW-0698">rRNA processing</keyword>
<keyword evidence="3 7" id="KW-0489">Methyltransferase</keyword>
<dbReference type="PANTHER" id="PTHR47816">
    <property type="entry name" value="RIBOSOMAL RNA SMALL SUBUNIT METHYLTRANSFERASE C"/>
    <property type="match status" value="1"/>
</dbReference>
<feature type="domain" description="Methyltransferase small" evidence="6">
    <location>
        <begin position="81"/>
        <end position="250"/>
    </location>
</feature>
<evidence type="ECO:0000256" key="2">
    <source>
        <dbReference type="ARBA" id="ARBA00022552"/>
    </source>
</evidence>
<evidence type="ECO:0000313" key="7">
    <source>
        <dbReference type="EMBL" id="ADI18859.1"/>
    </source>
</evidence>
<evidence type="ECO:0000256" key="3">
    <source>
        <dbReference type="ARBA" id="ARBA00022603"/>
    </source>
</evidence>
<dbReference type="SUPFAM" id="SSF53335">
    <property type="entry name" value="S-adenosyl-L-methionine-dependent methyltransferases"/>
    <property type="match status" value="1"/>
</dbReference>
<dbReference type="Pfam" id="PF05175">
    <property type="entry name" value="MTS"/>
    <property type="match status" value="1"/>
</dbReference>
<dbReference type="InterPro" id="IPR007848">
    <property type="entry name" value="Small_mtfrase_dom"/>
</dbReference>
<accession>E0XWR8</accession>
<evidence type="ECO:0000256" key="4">
    <source>
        <dbReference type="ARBA" id="ARBA00022679"/>
    </source>
</evidence>
<dbReference type="GO" id="GO:0003676">
    <property type="term" value="F:nucleic acid binding"/>
    <property type="evidence" value="ECO:0007669"/>
    <property type="project" value="InterPro"/>
</dbReference>
<keyword evidence="4" id="KW-0808">Transferase</keyword>
<proteinExistence type="predicted"/>
<dbReference type="EMBL" id="GU474902">
    <property type="protein sequence ID" value="ADI18859.1"/>
    <property type="molecule type" value="Genomic_DNA"/>
</dbReference>
<dbReference type="GO" id="GO:0032259">
    <property type="term" value="P:methylation"/>
    <property type="evidence" value="ECO:0007669"/>
    <property type="project" value="UniProtKB-KW"/>
</dbReference>
<dbReference type="GO" id="GO:0008170">
    <property type="term" value="F:N-methyltransferase activity"/>
    <property type="evidence" value="ECO:0007669"/>
    <property type="project" value="UniProtKB-ARBA"/>
</dbReference>
<dbReference type="Gene3D" id="3.40.50.150">
    <property type="entry name" value="Vaccinia Virus protein VP39"/>
    <property type="match status" value="1"/>
</dbReference>
<dbReference type="InterPro" id="IPR046977">
    <property type="entry name" value="RsmC/RlmG"/>
</dbReference>
<dbReference type="AlphaFoldDB" id="E0XWR8"/>
<dbReference type="GO" id="GO:0008757">
    <property type="term" value="F:S-adenosylmethionine-dependent methyltransferase activity"/>
    <property type="evidence" value="ECO:0007669"/>
    <property type="project" value="InterPro"/>
</dbReference>
<dbReference type="InterPro" id="IPR029063">
    <property type="entry name" value="SAM-dependent_MTases_sf"/>
</dbReference>
<reference evidence="7" key="1">
    <citation type="journal article" date="2011" name="Environ. Microbiol.">
        <title>Time-series analyses of Monterey Bay coastal microbial picoplankton using a 'genome proxy' microarray.</title>
        <authorList>
            <person name="Rich V.I."/>
            <person name="Pham V.D."/>
            <person name="Eppley J."/>
            <person name="Shi Y."/>
            <person name="DeLong E.F."/>
        </authorList>
    </citation>
    <scope>NUCLEOTIDE SEQUENCE</scope>
</reference>
<dbReference type="PANTHER" id="PTHR47816:SF4">
    <property type="entry name" value="RIBOSOMAL RNA SMALL SUBUNIT METHYLTRANSFERASE C"/>
    <property type="match status" value="1"/>
</dbReference>
<evidence type="ECO:0000256" key="5">
    <source>
        <dbReference type="ARBA" id="ARBA00022691"/>
    </source>
</evidence>
<protein>
    <submittedName>
        <fullName evidence="7">16S RNA g1207 methylase rsmC</fullName>
    </submittedName>
</protein>
<evidence type="ECO:0000259" key="6">
    <source>
        <dbReference type="Pfam" id="PF05175"/>
    </source>
</evidence>
<dbReference type="CDD" id="cd02440">
    <property type="entry name" value="AdoMet_MTases"/>
    <property type="match status" value="1"/>
</dbReference>
<keyword evidence="5" id="KW-0949">S-adenosyl-L-methionine</keyword>
<sequence>MIQESKRLLEYDGKLFLTGKKAEGIKSLSSKANLILSGPMSFAKNGSVYLSEITKVAKSDITYPQSSYHDLQSIEEGDSNNLLSKAGIFGWDKVDEGSRFLIDTVPIYLSHFNQPPETLLDLGCGYGYLSVCASRFNFKRIIATDNNAGALIATERNLARIKIAYEVIGDDAGESIEENFDSIWSNPPFHSGFSLSTTVLNKFLKSSKNLLNPNGKCLFVVNKFIPIEKLASNYFKTIEILNKNNSFKVVLLSD</sequence>
<evidence type="ECO:0000256" key="1">
    <source>
        <dbReference type="ARBA" id="ARBA00022490"/>
    </source>
</evidence>
<organism evidence="7">
    <name type="scientific">uncultured Pseudomonadales bacterium HF0010_05E14</name>
    <dbReference type="NCBI Taxonomy" id="710778"/>
    <lineage>
        <taxon>Bacteria</taxon>
        <taxon>Pseudomonadati</taxon>
        <taxon>Pseudomonadota</taxon>
        <taxon>Gammaproteobacteria</taxon>
        <taxon>Pseudomonadales</taxon>
        <taxon>environmental samples</taxon>
    </lineage>
</organism>
<dbReference type="GO" id="GO:0006364">
    <property type="term" value="P:rRNA processing"/>
    <property type="evidence" value="ECO:0007669"/>
    <property type="project" value="UniProtKB-KW"/>
</dbReference>